<evidence type="ECO:0000313" key="1">
    <source>
        <dbReference type="EMBL" id="KAH0534578.1"/>
    </source>
</evidence>
<dbReference type="EMBL" id="JAHXZJ010002982">
    <property type="protein sequence ID" value="KAH0534578.1"/>
    <property type="molecule type" value="Genomic_DNA"/>
</dbReference>
<reference evidence="1 2" key="1">
    <citation type="journal article" date="2021" name="J. Hered.">
        <title>A chromosome-level genome assembly of the parasitoid wasp, Cotesia glomerata (Hymenoptera: Braconidae).</title>
        <authorList>
            <person name="Pinto B.J."/>
            <person name="Weis J.J."/>
            <person name="Gamble T."/>
            <person name="Ode P.J."/>
            <person name="Paul R."/>
            <person name="Zaspel J.M."/>
        </authorList>
    </citation>
    <scope>NUCLEOTIDE SEQUENCE [LARGE SCALE GENOMIC DNA]</scope>
    <source>
        <strain evidence="1">CgM1</strain>
    </source>
</reference>
<name>A0AAV7HTX8_COTGL</name>
<keyword evidence="2" id="KW-1185">Reference proteome</keyword>
<dbReference type="AlphaFoldDB" id="A0AAV7HTX8"/>
<comment type="caution">
    <text evidence="1">The sequence shown here is derived from an EMBL/GenBank/DDBJ whole genome shotgun (WGS) entry which is preliminary data.</text>
</comment>
<gene>
    <name evidence="1" type="ORF">KQX54_005535</name>
</gene>
<proteinExistence type="predicted"/>
<organism evidence="1 2">
    <name type="scientific">Cotesia glomerata</name>
    <name type="common">Lepidopteran parasitic wasp</name>
    <name type="synonym">Apanteles glomeratus</name>
    <dbReference type="NCBI Taxonomy" id="32391"/>
    <lineage>
        <taxon>Eukaryota</taxon>
        <taxon>Metazoa</taxon>
        <taxon>Ecdysozoa</taxon>
        <taxon>Arthropoda</taxon>
        <taxon>Hexapoda</taxon>
        <taxon>Insecta</taxon>
        <taxon>Pterygota</taxon>
        <taxon>Neoptera</taxon>
        <taxon>Endopterygota</taxon>
        <taxon>Hymenoptera</taxon>
        <taxon>Apocrita</taxon>
        <taxon>Ichneumonoidea</taxon>
        <taxon>Braconidae</taxon>
        <taxon>Microgastrinae</taxon>
        <taxon>Cotesia</taxon>
    </lineage>
</organism>
<evidence type="ECO:0000313" key="2">
    <source>
        <dbReference type="Proteomes" id="UP000826195"/>
    </source>
</evidence>
<sequence length="117" mass="13833">MLLALFWNEVSDLEVAKVIRSHEVASESEFGFFHQMMLSKLPFSCTESLKSNLTFWKMMPEYQKFRAPEQRLSVSEEECLTIETTDYCGEWNKVEKNKNKLQKIVNSYLRKNGVLIW</sequence>
<accession>A0AAV7HTX8</accession>
<protein>
    <submittedName>
        <fullName evidence="1">Uncharacterized protein</fullName>
    </submittedName>
</protein>
<dbReference type="Proteomes" id="UP000826195">
    <property type="component" value="Unassembled WGS sequence"/>
</dbReference>